<dbReference type="InterPro" id="IPR036640">
    <property type="entry name" value="ABC1_TM_sf"/>
</dbReference>
<dbReference type="Pfam" id="PF00005">
    <property type="entry name" value="ABC_tran"/>
    <property type="match status" value="1"/>
</dbReference>
<dbReference type="NCBIfam" id="TIGR01842">
    <property type="entry name" value="type_I_sec_PrtD"/>
    <property type="match status" value="1"/>
</dbReference>
<dbReference type="InterPro" id="IPR010128">
    <property type="entry name" value="ATPase_T1SS_PrtD-like"/>
</dbReference>
<sequence length="586" mass="61932">MAASHSQPQAGNVSPHIEAALRAARKLLLHAGLLSFFVNMLMLTGPLYMLQIYDRVLGSRSYETLAVITLITFALFAGMAVLDFARGALLSRSADAFEGKLSDAAFDVAMDAGRAGNASAEQPLKDLRQIRQFVSSPALTAVFDAPWTPFFLLLVFLMHWLLGVVAVAGLLILLALAFVNERASRAAGLEANKLTASSERVALSAIRNASAVDAMGMRGRLKKRWRGLAETANENAVLATDRIGGLTATTKATRLFLQSAILGTGAFLAIQGAVTPGVMIAASIIAGRALAPVEIVTSQWRQFALTGAAFERLKKFINMAKEAAPRTALPDPSGALSVDKLVCRPGAAPRPVLKNVSFDLGAGESLGVIGPSAAGKSTLARAIVGVEPALAGEVRLDDADINQWDREALGAFVGFLPQEVELFYGTAASNIARLSDDIDDEKVIDAAKAAGAHEMILGLPDGYDTEIGEGGRHLSAGQRQRLGLARALYGNPKLVVLDEPNANLDADGDAALAHAVKQLKARGATTVIVAHRPAAIAFVDKLLLLVDGEVRALGPRDEILQKIAPRQVAPFNAEARNKQKQAGRNE</sequence>
<dbReference type="Pfam" id="PF00664">
    <property type="entry name" value="ABC_membrane"/>
    <property type="match status" value="1"/>
</dbReference>
<gene>
    <name evidence="10" type="ORF">PUV54_04555</name>
</gene>
<feature type="domain" description="ABC transporter" evidence="8">
    <location>
        <begin position="336"/>
        <end position="572"/>
    </location>
</feature>
<dbReference type="GO" id="GO:0034040">
    <property type="term" value="F:ATPase-coupled lipid transmembrane transporter activity"/>
    <property type="evidence" value="ECO:0007669"/>
    <property type="project" value="TreeGrafter"/>
</dbReference>
<feature type="transmembrane region" description="Helical" evidence="7">
    <location>
        <begin position="62"/>
        <end position="82"/>
    </location>
</feature>
<dbReference type="PROSITE" id="PS50893">
    <property type="entry name" value="ABC_TRANSPORTER_2"/>
    <property type="match status" value="1"/>
</dbReference>
<accession>A0AAE9ZD09</accession>
<dbReference type="CDD" id="cd03246">
    <property type="entry name" value="ABCC_Protease_Secretion"/>
    <property type="match status" value="1"/>
</dbReference>
<proteinExistence type="predicted"/>
<keyword evidence="4" id="KW-0067">ATP-binding</keyword>
<feature type="transmembrane region" description="Helical" evidence="7">
    <location>
        <begin position="27"/>
        <end position="50"/>
    </location>
</feature>
<protein>
    <submittedName>
        <fullName evidence="10">Type I secretion system permease/ATPase</fullName>
    </submittedName>
</protein>
<dbReference type="RefSeq" id="WP_274494387.1">
    <property type="nucleotide sequence ID" value="NZ_CP118166.1"/>
</dbReference>
<dbReference type="SUPFAM" id="SSF52540">
    <property type="entry name" value="P-loop containing nucleoside triphosphate hydrolases"/>
    <property type="match status" value="1"/>
</dbReference>
<evidence type="ECO:0000259" key="9">
    <source>
        <dbReference type="PROSITE" id="PS50929"/>
    </source>
</evidence>
<keyword evidence="2 7" id="KW-0812">Transmembrane</keyword>
<dbReference type="PROSITE" id="PS50929">
    <property type="entry name" value="ABC_TM1F"/>
    <property type="match status" value="1"/>
</dbReference>
<feature type="transmembrane region" description="Helical" evidence="7">
    <location>
        <begin position="150"/>
        <end position="179"/>
    </location>
</feature>
<dbReference type="GO" id="GO:0005886">
    <property type="term" value="C:plasma membrane"/>
    <property type="evidence" value="ECO:0007669"/>
    <property type="project" value="UniProtKB-SubCell"/>
</dbReference>
<feature type="domain" description="ABC transmembrane type-1" evidence="9">
    <location>
        <begin position="31"/>
        <end position="305"/>
    </location>
</feature>
<keyword evidence="6 7" id="KW-0472">Membrane</keyword>
<dbReference type="InterPro" id="IPR011527">
    <property type="entry name" value="ABC1_TM_dom"/>
</dbReference>
<dbReference type="SMART" id="SM00382">
    <property type="entry name" value="AAA"/>
    <property type="match status" value="1"/>
</dbReference>
<keyword evidence="5 7" id="KW-1133">Transmembrane helix</keyword>
<dbReference type="InterPro" id="IPR003439">
    <property type="entry name" value="ABC_transporter-like_ATP-bd"/>
</dbReference>
<dbReference type="Proteomes" id="UP001214043">
    <property type="component" value="Chromosome"/>
</dbReference>
<evidence type="ECO:0000256" key="7">
    <source>
        <dbReference type="SAM" id="Phobius"/>
    </source>
</evidence>
<evidence type="ECO:0000313" key="10">
    <source>
        <dbReference type="EMBL" id="WDI32464.1"/>
    </source>
</evidence>
<evidence type="ECO:0000256" key="1">
    <source>
        <dbReference type="ARBA" id="ARBA00004651"/>
    </source>
</evidence>
<dbReference type="GO" id="GO:0005524">
    <property type="term" value="F:ATP binding"/>
    <property type="evidence" value="ECO:0007669"/>
    <property type="project" value="UniProtKB-KW"/>
</dbReference>
<dbReference type="Gene3D" id="3.40.50.300">
    <property type="entry name" value="P-loop containing nucleotide triphosphate hydrolases"/>
    <property type="match status" value="1"/>
</dbReference>
<keyword evidence="11" id="KW-1185">Reference proteome</keyword>
<dbReference type="InterPro" id="IPR039421">
    <property type="entry name" value="Type_1_exporter"/>
</dbReference>
<dbReference type="Gene3D" id="1.20.1560.10">
    <property type="entry name" value="ABC transporter type 1, transmembrane domain"/>
    <property type="match status" value="1"/>
</dbReference>
<evidence type="ECO:0000256" key="4">
    <source>
        <dbReference type="ARBA" id="ARBA00022840"/>
    </source>
</evidence>
<dbReference type="PROSITE" id="PS00211">
    <property type="entry name" value="ABC_TRANSPORTER_1"/>
    <property type="match status" value="1"/>
</dbReference>
<dbReference type="InterPro" id="IPR003593">
    <property type="entry name" value="AAA+_ATPase"/>
</dbReference>
<dbReference type="InterPro" id="IPR027417">
    <property type="entry name" value="P-loop_NTPase"/>
</dbReference>
<evidence type="ECO:0000256" key="6">
    <source>
        <dbReference type="ARBA" id="ARBA00023136"/>
    </source>
</evidence>
<evidence type="ECO:0000256" key="2">
    <source>
        <dbReference type="ARBA" id="ARBA00022692"/>
    </source>
</evidence>
<keyword evidence="3" id="KW-0547">Nucleotide-binding</keyword>
<comment type="subcellular location">
    <subcellularLocation>
        <location evidence="1">Cell membrane</location>
        <topology evidence="1">Multi-pass membrane protein</topology>
    </subcellularLocation>
</comment>
<reference evidence="10" key="1">
    <citation type="submission" date="2023-02" db="EMBL/GenBank/DDBJ databases">
        <title>Genome sequence of Hyphococcus flavus.</title>
        <authorList>
            <person name="Rong J.-C."/>
            <person name="Zhao Q."/>
            <person name="Yi M."/>
            <person name="Wu J.-Y."/>
        </authorList>
    </citation>
    <scope>NUCLEOTIDE SEQUENCE</scope>
    <source>
        <strain evidence="10">MCCC 1K03223</strain>
    </source>
</reference>
<evidence type="ECO:0000313" key="11">
    <source>
        <dbReference type="Proteomes" id="UP001214043"/>
    </source>
</evidence>
<dbReference type="KEGG" id="hfl:PUV54_04555"/>
<evidence type="ECO:0000256" key="3">
    <source>
        <dbReference type="ARBA" id="ARBA00022741"/>
    </source>
</evidence>
<dbReference type="GO" id="GO:0030253">
    <property type="term" value="P:protein secretion by the type I secretion system"/>
    <property type="evidence" value="ECO:0007669"/>
    <property type="project" value="InterPro"/>
</dbReference>
<dbReference type="EMBL" id="CP118166">
    <property type="protein sequence ID" value="WDI32464.1"/>
    <property type="molecule type" value="Genomic_DNA"/>
</dbReference>
<dbReference type="AlphaFoldDB" id="A0AAE9ZD09"/>
<dbReference type="SUPFAM" id="SSF90123">
    <property type="entry name" value="ABC transporter transmembrane region"/>
    <property type="match status" value="1"/>
</dbReference>
<evidence type="ECO:0000259" key="8">
    <source>
        <dbReference type="PROSITE" id="PS50893"/>
    </source>
</evidence>
<dbReference type="GO" id="GO:0016887">
    <property type="term" value="F:ATP hydrolysis activity"/>
    <property type="evidence" value="ECO:0007669"/>
    <property type="project" value="InterPro"/>
</dbReference>
<organism evidence="10 11">
    <name type="scientific">Hyphococcus flavus</name>
    <dbReference type="NCBI Taxonomy" id="1866326"/>
    <lineage>
        <taxon>Bacteria</taxon>
        <taxon>Pseudomonadati</taxon>
        <taxon>Pseudomonadota</taxon>
        <taxon>Alphaproteobacteria</taxon>
        <taxon>Parvularculales</taxon>
        <taxon>Parvularculaceae</taxon>
        <taxon>Hyphococcus</taxon>
    </lineage>
</organism>
<dbReference type="InterPro" id="IPR017871">
    <property type="entry name" value="ABC_transporter-like_CS"/>
</dbReference>
<dbReference type="PANTHER" id="PTHR24221:SF248">
    <property type="entry name" value="ABC TRANSPORTER TRANSMEMBRANE REGION"/>
    <property type="match status" value="1"/>
</dbReference>
<dbReference type="PANTHER" id="PTHR24221">
    <property type="entry name" value="ATP-BINDING CASSETTE SUB-FAMILY B"/>
    <property type="match status" value="1"/>
</dbReference>
<dbReference type="GO" id="GO:0030256">
    <property type="term" value="C:type I protein secretion system complex"/>
    <property type="evidence" value="ECO:0007669"/>
    <property type="project" value="InterPro"/>
</dbReference>
<evidence type="ECO:0000256" key="5">
    <source>
        <dbReference type="ARBA" id="ARBA00022989"/>
    </source>
</evidence>
<name>A0AAE9ZD09_9PROT</name>
<dbReference type="GO" id="GO:0140359">
    <property type="term" value="F:ABC-type transporter activity"/>
    <property type="evidence" value="ECO:0007669"/>
    <property type="project" value="InterPro"/>
</dbReference>